<name>A0A8X6Y274_9ARAC</name>
<keyword evidence="1" id="KW-0472">Membrane</keyword>
<feature type="transmembrane region" description="Helical" evidence="1">
    <location>
        <begin position="194"/>
        <end position="212"/>
    </location>
</feature>
<comment type="caution">
    <text evidence="2">The sequence shown here is derived from an EMBL/GenBank/DDBJ whole genome shotgun (WGS) entry which is preliminary data.</text>
</comment>
<evidence type="ECO:0000313" key="2">
    <source>
        <dbReference type="EMBL" id="GFY62863.1"/>
    </source>
</evidence>
<dbReference type="AlphaFoldDB" id="A0A8X6Y274"/>
<feature type="transmembrane region" description="Helical" evidence="1">
    <location>
        <begin position="409"/>
        <end position="427"/>
    </location>
</feature>
<feature type="transmembrane region" description="Helical" evidence="1">
    <location>
        <begin position="32"/>
        <end position="55"/>
    </location>
</feature>
<organism evidence="2 3">
    <name type="scientific">Trichonephila inaurata madagascariensis</name>
    <dbReference type="NCBI Taxonomy" id="2747483"/>
    <lineage>
        <taxon>Eukaryota</taxon>
        <taxon>Metazoa</taxon>
        <taxon>Ecdysozoa</taxon>
        <taxon>Arthropoda</taxon>
        <taxon>Chelicerata</taxon>
        <taxon>Arachnida</taxon>
        <taxon>Araneae</taxon>
        <taxon>Araneomorphae</taxon>
        <taxon>Entelegynae</taxon>
        <taxon>Araneoidea</taxon>
        <taxon>Nephilidae</taxon>
        <taxon>Trichonephila</taxon>
        <taxon>Trichonephila inaurata</taxon>
    </lineage>
</organism>
<evidence type="ECO:0000256" key="1">
    <source>
        <dbReference type="SAM" id="Phobius"/>
    </source>
</evidence>
<dbReference type="EMBL" id="BMAV01014440">
    <property type="protein sequence ID" value="GFY62863.1"/>
    <property type="molecule type" value="Genomic_DNA"/>
</dbReference>
<dbReference type="Proteomes" id="UP000886998">
    <property type="component" value="Unassembled WGS sequence"/>
</dbReference>
<dbReference type="OrthoDB" id="6427483at2759"/>
<keyword evidence="3" id="KW-1185">Reference proteome</keyword>
<accession>A0A8X6Y274</accession>
<evidence type="ECO:0000313" key="3">
    <source>
        <dbReference type="Proteomes" id="UP000886998"/>
    </source>
</evidence>
<keyword evidence="1" id="KW-1133">Transmembrane helix</keyword>
<sequence length="428" mass="49477">MQFRKKNIRILVLFLYSDNGSANIARNKSWEYLLVFLLILNFTSPLLLAVLYVYLTRDEEGITEFWTLGYEFQEKRFGMIINFIGEYSYFAVYVEYPCLCTLSACVLVHRYGLLLFQFDEGLRKMEFSMFSTKCFRVVNRYTEIEKKILLLKDTLSAPMFIMLLGSFFNIYTALSNTLQEEVPSYDWIELGSNASTGTVIIFSLTFFCSRIPKNMLKIKTTLGFLIDKHQFKYRKGNEEIKCLKRVEKKDVIYMSADTTATGITYLNMGDNWLLTQMKTDSNDFIFQDETSPLYILGIFEQTHSSVMNSFCELYVCLSTISYKRVSSFFLVQLGCNVLPGVATKLFVKLFNAKIPECMMRIKTTVAILRDKYEFGSVSKGKEMIVFNRIIKKDIVYLSAGGIVDFKKSFLVTAFGALFFYGVLIISFK</sequence>
<protein>
    <submittedName>
        <fullName evidence="2">Uncharacterized protein</fullName>
    </submittedName>
</protein>
<keyword evidence="1" id="KW-0812">Transmembrane</keyword>
<proteinExistence type="predicted"/>
<gene>
    <name evidence="2" type="primary">AVEN_70698_1</name>
    <name evidence="2" type="ORF">TNIN_278931</name>
</gene>
<reference evidence="2" key="1">
    <citation type="submission" date="2020-08" db="EMBL/GenBank/DDBJ databases">
        <title>Multicomponent nature underlies the extraordinary mechanical properties of spider dragline silk.</title>
        <authorList>
            <person name="Kono N."/>
            <person name="Nakamura H."/>
            <person name="Mori M."/>
            <person name="Yoshida Y."/>
            <person name="Ohtoshi R."/>
            <person name="Malay A.D."/>
            <person name="Moran D.A.P."/>
            <person name="Tomita M."/>
            <person name="Numata K."/>
            <person name="Arakawa K."/>
        </authorList>
    </citation>
    <scope>NUCLEOTIDE SEQUENCE</scope>
</reference>
<feature type="transmembrane region" description="Helical" evidence="1">
    <location>
        <begin position="155"/>
        <end position="174"/>
    </location>
</feature>